<proteinExistence type="predicted"/>
<dbReference type="KEGG" id="abu:Abu_2166"/>
<dbReference type="Proteomes" id="UP000001136">
    <property type="component" value="Chromosome"/>
</dbReference>
<name>A8EWQ7_ALIB4</name>
<reference evidence="1 2" key="1">
    <citation type="journal article" date="2007" name="PLoS ONE">
        <title>The complete genome sequence and analysis of the Epsilonproteobacterium Arcobacter butzleri.</title>
        <authorList>
            <person name="Miller W.G."/>
            <person name="Parker C.T."/>
            <person name="Rubenfield M."/>
            <person name="Mendz G.L."/>
            <person name="Woesten M.M.S.M."/>
            <person name="Ussery D.W."/>
            <person name="Stolz J.F."/>
            <person name="Binnewies T.T."/>
            <person name="Hallin P.F."/>
            <person name="Wang G."/>
            <person name="Malek J.A."/>
            <person name="Rogosin A."/>
            <person name="Stanker L.H."/>
            <person name="Mandrell R.E."/>
        </authorList>
    </citation>
    <scope>NUCLEOTIDE SEQUENCE [LARGE SCALE GENOMIC DNA]</scope>
    <source>
        <strain evidence="1 2">RM4018</strain>
    </source>
</reference>
<dbReference type="STRING" id="367737.Abu_2166"/>
<keyword evidence="2" id="KW-1185">Reference proteome</keyword>
<evidence type="ECO:0000313" key="2">
    <source>
        <dbReference type="Proteomes" id="UP000001136"/>
    </source>
</evidence>
<protein>
    <submittedName>
        <fullName evidence="1">Uncharacterized protein</fullName>
    </submittedName>
</protein>
<organism evidence="1 2">
    <name type="scientific">Aliarcobacter butzleri (strain RM4018)</name>
    <name type="common">Arcobacter butzleri</name>
    <dbReference type="NCBI Taxonomy" id="367737"/>
    <lineage>
        <taxon>Bacteria</taxon>
        <taxon>Pseudomonadati</taxon>
        <taxon>Campylobacterota</taxon>
        <taxon>Epsilonproteobacteria</taxon>
        <taxon>Campylobacterales</taxon>
        <taxon>Arcobacteraceae</taxon>
        <taxon>Aliarcobacter</taxon>
    </lineage>
</organism>
<dbReference type="HOGENOM" id="CLU_749336_0_0_7"/>
<sequence length="369" mass="42470">MKLYKIDNILFFGDECLGELSEEEDIDLIELNSSEFGNKFLNLRDEDIIDNIHVNIYEGHINYIKKVSNKTIIELSNNYLLSEWNFELTPNAYADFMNKNNIDSFVEDGCVFNSLKKELVGELSIEDCINDFILKINELNTELVLKNKINQSISFSQEHLSAGISILQYFGKLLQEKYPSEKVSVSIKQEGLKVTMNIETPDGRKEEIEEYLNRYGMVITNQITPQEFTSNPIQVLELETKLRAAEMEIGFQKKLLALQDKTYDKNIISLKDEIKYLRDELSALRNLNNENIQILLNSLLNKDRMINKLTKSINNRNDIETKQLLLELKEKDLKGYVSLKQHIDNAIIGGIVNAPSWIQFTVGILSKVG</sequence>
<evidence type="ECO:0000313" key="1">
    <source>
        <dbReference type="EMBL" id="ABV68380.1"/>
    </source>
</evidence>
<dbReference type="EMBL" id="CP000361">
    <property type="protein sequence ID" value="ABV68380.1"/>
    <property type="molecule type" value="Genomic_DNA"/>
</dbReference>
<dbReference type="AlphaFoldDB" id="A8EWQ7"/>
<dbReference type="RefSeq" id="WP_012148027.1">
    <property type="nucleotide sequence ID" value="NC_009850.1"/>
</dbReference>
<accession>A8EWQ7</accession>
<dbReference type="eggNOG" id="COG1357">
    <property type="taxonomic scope" value="Bacteria"/>
</dbReference>
<gene>
    <name evidence="1" type="ordered locus">Abu_2166</name>
</gene>
<dbReference type="GeneID" id="24304641"/>